<name>A0A8J8P7A6_HALGN</name>
<gene>
    <name evidence="1" type="ORF">FGO68_gene16294</name>
</gene>
<organism evidence="1 2">
    <name type="scientific">Halteria grandinella</name>
    <dbReference type="NCBI Taxonomy" id="5974"/>
    <lineage>
        <taxon>Eukaryota</taxon>
        <taxon>Sar</taxon>
        <taxon>Alveolata</taxon>
        <taxon>Ciliophora</taxon>
        <taxon>Intramacronucleata</taxon>
        <taxon>Spirotrichea</taxon>
        <taxon>Stichotrichia</taxon>
        <taxon>Sporadotrichida</taxon>
        <taxon>Halteriidae</taxon>
        <taxon>Halteria</taxon>
    </lineage>
</organism>
<accession>A0A8J8P7A6</accession>
<protein>
    <submittedName>
        <fullName evidence="1">Uncharacterized protein</fullName>
    </submittedName>
</protein>
<evidence type="ECO:0000313" key="1">
    <source>
        <dbReference type="EMBL" id="TNV87254.1"/>
    </source>
</evidence>
<proteinExistence type="predicted"/>
<dbReference type="EMBL" id="RRYP01000545">
    <property type="protein sequence ID" value="TNV87254.1"/>
    <property type="molecule type" value="Genomic_DNA"/>
</dbReference>
<dbReference type="AlphaFoldDB" id="A0A8J8P7A6"/>
<dbReference type="Proteomes" id="UP000785679">
    <property type="component" value="Unassembled WGS sequence"/>
</dbReference>
<keyword evidence="2" id="KW-1185">Reference proteome</keyword>
<sequence length="238" mass="27887">MLLSTLKMHSVFHLQTCKLRIFNLRIIQFRFLNGLVNQYLKNFQFQRNLLQYLKITGFTQIDNRRCFMELQLRKNQGRRLCLRQTSSYILNNTTLISNLYDIKLNYAVTLTNNNLMLSSLLKILLHMDTKVNEQHLKNSINRAVGIMTVIQKYLPTNFSYTQIAIINKRIREALNASGLRNGRNLIIHVPQQISNLNSLSILKMVQFSECITIKIGNKDGQNQDEFLKNLEILCQFLF</sequence>
<reference evidence="1" key="1">
    <citation type="submission" date="2019-06" db="EMBL/GenBank/DDBJ databases">
        <authorList>
            <person name="Zheng W."/>
        </authorList>
    </citation>
    <scope>NUCLEOTIDE SEQUENCE</scope>
    <source>
        <strain evidence="1">QDHG01</strain>
    </source>
</reference>
<evidence type="ECO:0000313" key="2">
    <source>
        <dbReference type="Proteomes" id="UP000785679"/>
    </source>
</evidence>
<comment type="caution">
    <text evidence="1">The sequence shown here is derived from an EMBL/GenBank/DDBJ whole genome shotgun (WGS) entry which is preliminary data.</text>
</comment>